<keyword evidence="2" id="KW-1133">Transmembrane helix</keyword>
<feature type="region of interest" description="Disordered" evidence="1">
    <location>
        <begin position="48"/>
        <end position="102"/>
    </location>
</feature>
<reference evidence="4 5" key="1">
    <citation type="submission" date="2022-10" db="EMBL/GenBank/DDBJ databases">
        <title>High-quality genome sequences of two octocoral-associated bacteria, Endozoicomonas euniceicola EF212 and Endozoicomonas gorgoniicola PS125.</title>
        <authorList>
            <person name="Chiou Y.-J."/>
            <person name="Chen Y.-H."/>
        </authorList>
    </citation>
    <scope>NUCLEOTIDE SEQUENCE [LARGE SCALE GENOMIC DNA]</scope>
    <source>
        <strain evidence="4 5">PS125</strain>
    </source>
</reference>
<sequence length="284" mass="31775">MTPSRVNTTRCPKCQTTFRVTQAQLRAAGGSVRCGSCLHVFNAGIDSPETTLSHSEQQQAGTAPSEPLSPEQKLSEKTMTASTLVSSAKNSQSGNSQPLNSLLNGLDKEQVDIRQEKRPRRPKASRKRMFEYITAFFACLALVVQYLWFNKNELSLDPPLRPWYQWLCKTVNCTLPPVVDIDEIQSSQLLVRIHPDISEMMIVDAVIINKANHPQPWPKLSLTFSNLHDQPVASRTFSPKEYLGGELAGTREMPANQAIRLSLELLDPGPDAVNYRLTFKRKTL</sequence>
<dbReference type="Pfam" id="PF11906">
    <property type="entry name" value="DUF3426"/>
    <property type="match status" value="1"/>
</dbReference>
<evidence type="ECO:0000259" key="3">
    <source>
        <dbReference type="Pfam" id="PF13719"/>
    </source>
</evidence>
<gene>
    <name evidence="4" type="ORF">NX722_27575</name>
</gene>
<name>A0ABT3N3W0_9GAMM</name>
<dbReference type="Proteomes" id="UP001209854">
    <property type="component" value="Unassembled WGS sequence"/>
</dbReference>
<protein>
    <submittedName>
        <fullName evidence="4">DUF3426 domain-containing protein</fullName>
    </submittedName>
</protein>
<dbReference type="InterPro" id="IPR021834">
    <property type="entry name" value="DUF3426"/>
</dbReference>
<dbReference type="NCBIfam" id="TIGR02098">
    <property type="entry name" value="MJ0042_CXXC"/>
    <property type="match status" value="1"/>
</dbReference>
<dbReference type="RefSeq" id="WP_262566014.1">
    <property type="nucleotide sequence ID" value="NZ_JAPFCC010000001.1"/>
</dbReference>
<accession>A0ABT3N3W0</accession>
<keyword evidence="5" id="KW-1185">Reference proteome</keyword>
<feature type="transmembrane region" description="Helical" evidence="2">
    <location>
        <begin position="129"/>
        <end position="149"/>
    </location>
</feature>
<dbReference type="EMBL" id="JAPFCC010000001">
    <property type="protein sequence ID" value="MCW7556325.1"/>
    <property type="molecule type" value="Genomic_DNA"/>
</dbReference>
<comment type="caution">
    <text evidence="4">The sequence shown here is derived from an EMBL/GenBank/DDBJ whole genome shotgun (WGS) entry which is preliminary data.</text>
</comment>
<feature type="compositionally biased region" description="Polar residues" evidence="1">
    <location>
        <begin position="48"/>
        <end position="62"/>
    </location>
</feature>
<evidence type="ECO:0000313" key="5">
    <source>
        <dbReference type="Proteomes" id="UP001209854"/>
    </source>
</evidence>
<feature type="domain" description="Zinc finger/thioredoxin putative" evidence="3">
    <location>
        <begin position="9"/>
        <end position="43"/>
    </location>
</feature>
<dbReference type="Pfam" id="PF13719">
    <property type="entry name" value="Zn_ribbon_5"/>
    <property type="match status" value="1"/>
</dbReference>
<proteinExistence type="predicted"/>
<keyword evidence="2" id="KW-0472">Membrane</keyword>
<keyword evidence="2" id="KW-0812">Transmembrane</keyword>
<evidence type="ECO:0000313" key="4">
    <source>
        <dbReference type="EMBL" id="MCW7556325.1"/>
    </source>
</evidence>
<dbReference type="InterPro" id="IPR011723">
    <property type="entry name" value="Znf/thioredoxin_put"/>
</dbReference>
<feature type="compositionally biased region" description="Polar residues" evidence="1">
    <location>
        <begin position="77"/>
        <end position="102"/>
    </location>
</feature>
<evidence type="ECO:0000256" key="1">
    <source>
        <dbReference type="SAM" id="MobiDB-lite"/>
    </source>
</evidence>
<evidence type="ECO:0000256" key="2">
    <source>
        <dbReference type="SAM" id="Phobius"/>
    </source>
</evidence>
<organism evidence="4 5">
    <name type="scientific">Endozoicomonas gorgoniicola</name>
    <dbReference type="NCBI Taxonomy" id="1234144"/>
    <lineage>
        <taxon>Bacteria</taxon>
        <taxon>Pseudomonadati</taxon>
        <taxon>Pseudomonadota</taxon>
        <taxon>Gammaproteobacteria</taxon>
        <taxon>Oceanospirillales</taxon>
        <taxon>Endozoicomonadaceae</taxon>
        <taxon>Endozoicomonas</taxon>
    </lineage>
</organism>